<organism evidence="1 2">
    <name type="scientific">Ideonella paludis</name>
    <dbReference type="NCBI Taxonomy" id="1233411"/>
    <lineage>
        <taxon>Bacteria</taxon>
        <taxon>Pseudomonadati</taxon>
        <taxon>Pseudomonadota</taxon>
        <taxon>Betaproteobacteria</taxon>
        <taxon>Burkholderiales</taxon>
        <taxon>Sphaerotilaceae</taxon>
        <taxon>Ideonella</taxon>
    </lineage>
</organism>
<accession>A0ABS5DY62</accession>
<keyword evidence="2" id="KW-1185">Reference proteome</keyword>
<reference evidence="1 2" key="1">
    <citation type="submission" date="2021-04" db="EMBL/GenBank/DDBJ databases">
        <title>The genome sequence of type strain Ideonella paludis KCTC 32238.</title>
        <authorList>
            <person name="Liu Y."/>
        </authorList>
    </citation>
    <scope>NUCLEOTIDE SEQUENCE [LARGE SCALE GENOMIC DNA]</scope>
    <source>
        <strain evidence="1 2">KCTC 32238</strain>
    </source>
</reference>
<gene>
    <name evidence="1" type="ORF">KAK11_11735</name>
</gene>
<sequence length="236" mass="26008">MAQHVLLNNVEHHDLRVITRRDAALGDAVMLAHTFPAEFRALQAHYPIVYQKTADGLSFQAVALLGLQPGQNLFLDAQGWDAAYIPLALQRLPFLIGRDGQGLQVHVDLDSPRLSRSQGEPLFLPHGGTAPYLQRISDILGAIHHGVQQADEFLRALLSHDLLEPFVLETQDAQGQAHKLGGFYTVHEDRLAALQAADLAELHAQGHLQCLYMMLASQSQFASLMERQARALAAHV</sequence>
<dbReference type="Pfam" id="PF07277">
    <property type="entry name" value="SapC"/>
    <property type="match status" value="1"/>
</dbReference>
<protein>
    <submittedName>
        <fullName evidence="1">SapC family protein</fullName>
    </submittedName>
</protein>
<proteinExistence type="predicted"/>
<dbReference type="InterPro" id="IPR010836">
    <property type="entry name" value="SapC"/>
</dbReference>
<dbReference type="EMBL" id="JAGQDG010000004">
    <property type="protein sequence ID" value="MBQ0935999.1"/>
    <property type="molecule type" value="Genomic_DNA"/>
</dbReference>
<dbReference type="RefSeq" id="WP_210809309.1">
    <property type="nucleotide sequence ID" value="NZ_JAGQDG010000004.1"/>
</dbReference>
<evidence type="ECO:0000313" key="2">
    <source>
        <dbReference type="Proteomes" id="UP000672097"/>
    </source>
</evidence>
<evidence type="ECO:0000313" key="1">
    <source>
        <dbReference type="EMBL" id="MBQ0935999.1"/>
    </source>
</evidence>
<comment type="caution">
    <text evidence="1">The sequence shown here is derived from an EMBL/GenBank/DDBJ whole genome shotgun (WGS) entry which is preliminary data.</text>
</comment>
<name>A0ABS5DY62_9BURK</name>
<dbReference type="Proteomes" id="UP000672097">
    <property type="component" value="Unassembled WGS sequence"/>
</dbReference>